<dbReference type="AlphaFoldDB" id="A0A563U209"/>
<dbReference type="EMBL" id="VOEJ01000009">
    <property type="protein sequence ID" value="TWR25252.1"/>
    <property type="molecule type" value="Genomic_DNA"/>
</dbReference>
<dbReference type="PANTHER" id="PTHR33516:SF2">
    <property type="entry name" value="LEXA REPRESSOR-RELATED"/>
    <property type="match status" value="1"/>
</dbReference>
<feature type="domain" description="Peptidase S24/S26A/S26B/S26C" evidence="1">
    <location>
        <begin position="21"/>
        <end position="132"/>
    </location>
</feature>
<dbReference type="Gene3D" id="2.10.109.10">
    <property type="entry name" value="Umud Fragment, subunit A"/>
    <property type="match status" value="1"/>
</dbReference>
<dbReference type="Proteomes" id="UP000320042">
    <property type="component" value="Unassembled WGS sequence"/>
</dbReference>
<evidence type="ECO:0000313" key="2">
    <source>
        <dbReference type="EMBL" id="TWR25252.1"/>
    </source>
</evidence>
<dbReference type="Pfam" id="PF00717">
    <property type="entry name" value="Peptidase_S24"/>
    <property type="match status" value="1"/>
</dbReference>
<protein>
    <submittedName>
        <fullName evidence="2">LexA family transcriptional regulator</fullName>
    </submittedName>
</protein>
<dbReference type="RefSeq" id="WP_146383223.1">
    <property type="nucleotide sequence ID" value="NZ_VOEJ01000009.1"/>
</dbReference>
<gene>
    <name evidence="2" type="ORF">FPZ43_17435</name>
</gene>
<dbReference type="SUPFAM" id="SSF51306">
    <property type="entry name" value="LexA/Signal peptidase"/>
    <property type="match status" value="1"/>
</dbReference>
<keyword evidence="3" id="KW-1185">Reference proteome</keyword>
<organism evidence="2 3">
    <name type="scientific">Mucilaginibacter pallidiroseus</name>
    <dbReference type="NCBI Taxonomy" id="2599295"/>
    <lineage>
        <taxon>Bacteria</taxon>
        <taxon>Pseudomonadati</taxon>
        <taxon>Bacteroidota</taxon>
        <taxon>Sphingobacteriia</taxon>
        <taxon>Sphingobacteriales</taxon>
        <taxon>Sphingobacteriaceae</taxon>
        <taxon>Mucilaginibacter</taxon>
    </lineage>
</organism>
<evidence type="ECO:0000259" key="1">
    <source>
        <dbReference type="Pfam" id="PF00717"/>
    </source>
</evidence>
<proteinExistence type="predicted"/>
<dbReference type="CDD" id="cd06529">
    <property type="entry name" value="S24_LexA-like"/>
    <property type="match status" value="1"/>
</dbReference>
<comment type="caution">
    <text evidence="2">The sequence shown here is derived from an EMBL/GenBank/DDBJ whole genome shotgun (WGS) entry which is preliminary data.</text>
</comment>
<dbReference type="InterPro" id="IPR015927">
    <property type="entry name" value="Peptidase_S24_S26A/B/C"/>
</dbReference>
<dbReference type="InterPro" id="IPR050077">
    <property type="entry name" value="LexA_repressor"/>
</dbReference>
<accession>A0A563U209</accession>
<dbReference type="OrthoDB" id="9787787at2"/>
<evidence type="ECO:0000313" key="3">
    <source>
        <dbReference type="Proteomes" id="UP000320042"/>
    </source>
</evidence>
<dbReference type="InterPro" id="IPR039418">
    <property type="entry name" value="LexA-like"/>
</dbReference>
<dbReference type="InterPro" id="IPR036286">
    <property type="entry name" value="LexA/Signal_pep-like_sf"/>
</dbReference>
<dbReference type="PANTHER" id="PTHR33516">
    <property type="entry name" value="LEXA REPRESSOR"/>
    <property type="match status" value="1"/>
</dbReference>
<reference evidence="2 3" key="1">
    <citation type="submission" date="2019-07" db="EMBL/GenBank/DDBJ databases">
        <authorList>
            <person name="Kim J."/>
        </authorList>
    </citation>
    <scope>NUCLEOTIDE SEQUENCE [LARGE SCALE GENOMIC DNA]</scope>
    <source>
        <strain evidence="3">dk17</strain>
    </source>
</reference>
<name>A0A563U209_9SPHI</name>
<sequence length="163" mass="18751">MVIKVYRRGELSASRPLAGFWLHAAFESPGTDYEEDRISLDNYVSKYPAAVYYVKVVGDCMEYSGIESEDLLVVDKSLTPQNGDVIVGVLNDQYILACYVEFEGKMYLMPDNPKYQPHQINEYDRFTIEGVIPHSILNQRRQNSVRVNRLQQLLRIVRARISA</sequence>